<dbReference type="AlphaFoldDB" id="A0A2T3AS43"/>
<dbReference type="Proteomes" id="UP000241818">
    <property type="component" value="Unassembled WGS sequence"/>
</dbReference>
<evidence type="ECO:0000259" key="1">
    <source>
        <dbReference type="Pfam" id="PF12937"/>
    </source>
</evidence>
<dbReference type="RefSeq" id="XP_024717475.1">
    <property type="nucleotide sequence ID" value="XM_024868931.1"/>
</dbReference>
<dbReference type="OrthoDB" id="2520703at2759"/>
<evidence type="ECO:0000313" key="3">
    <source>
        <dbReference type="EMBL" id="PSS09177.1"/>
    </source>
</evidence>
<dbReference type="InParanoid" id="A0A2T3AS43"/>
<dbReference type="InterPro" id="IPR056867">
    <property type="entry name" value="LRR_15"/>
</dbReference>
<name>A0A2T3AS43_AMORE</name>
<sequence>MAETYPSETRTKPDRPVATIDVLPDEVLLEVLSYIWKTHWKTFLNLSLTSRRLNVISEPFLYHTYRYSYRINNLSRNFILSLVNRPQLASHLKNIVLEDWAIRTYPLSRWTGLSGPRSQVSLLSAAEQFQFPAQLTDKWKDELKDDLDDAKIALLFLLTPNVEKMNLVVPPCYNPKNCEKQDLWLLRLLHSAVNNDKVTHLHGFTALRSLQLTGTSTRDGFCLRQFAPLFCSPSLRTFSATNCLEMGSMSNWNEIQNTSHIESITFNGSQLSMDAIKCVLGACKAVKSFDFEWKCINLQAEEAPLLDYAILDEALQLHMRSLESLKIRFTESWRGEMWAVDTGVNSCLHSLGKFPNLRMVDVASNALLEFDASTQAASQGDLSHLSNLLPPSLEKLVLNYWESIPPPEYNPRFEHLRYLAAECSLLLPKLKSLEIHTHGEKEQGWEDLAIQFGNNGVKFSVTGRVYRRQMAG</sequence>
<dbReference type="InterPro" id="IPR032675">
    <property type="entry name" value="LRR_dom_sf"/>
</dbReference>
<reference evidence="3 4" key="1">
    <citation type="journal article" date="2018" name="New Phytol.">
        <title>Comparative genomics and transcriptomics depict ericoid mycorrhizal fungi as versatile saprotrophs and plant mutualists.</title>
        <authorList>
            <person name="Martino E."/>
            <person name="Morin E."/>
            <person name="Grelet G.A."/>
            <person name="Kuo A."/>
            <person name="Kohler A."/>
            <person name="Daghino S."/>
            <person name="Barry K.W."/>
            <person name="Cichocki N."/>
            <person name="Clum A."/>
            <person name="Dockter R.B."/>
            <person name="Hainaut M."/>
            <person name="Kuo R.C."/>
            <person name="LaButti K."/>
            <person name="Lindahl B.D."/>
            <person name="Lindquist E.A."/>
            <person name="Lipzen A."/>
            <person name="Khouja H.R."/>
            <person name="Magnuson J."/>
            <person name="Murat C."/>
            <person name="Ohm R.A."/>
            <person name="Singer S.W."/>
            <person name="Spatafora J.W."/>
            <person name="Wang M."/>
            <person name="Veneault-Fourrey C."/>
            <person name="Henrissat B."/>
            <person name="Grigoriev I.V."/>
            <person name="Martin F.M."/>
            <person name="Perotto S."/>
        </authorList>
    </citation>
    <scope>NUCLEOTIDE SEQUENCE [LARGE SCALE GENOMIC DNA]</scope>
    <source>
        <strain evidence="3 4">ATCC 22711</strain>
    </source>
</reference>
<evidence type="ECO:0000313" key="4">
    <source>
        <dbReference type="Proteomes" id="UP000241818"/>
    </source>
</evidence>
<feature type="domain" description="F-box" evidence="1">
    <location>
        <begin position="20"/>
        <end position="64"/>
    </location>
</feature>
<dbReference type="Pfam" id="PF24969">
    <property type="entry name" value="LRR_15"/>
    <property type="match status" value="1"/>
</dbReference>
<gene>
    <name evidence="3" type="ORF">M430DRAFT_61531</name>
</gene>
<accession>A0A2T3AS43</accession>
<evidence type="ECO:0000259" key="2">
    <source>
        <dbReference type="Pfam" id="PF24969"/>
    </source>
</evidence>
<dbReference type="InterPro" id="IPR036047">
    <property type="entry name" value="F-box-like_dom_sf"/>
</dbReference>
<dbReference type="GeneID" id="36577012"/>
<dbReference type="EMBL" id="KZ679017">
    <property type="protein sequence ID" value="PSS09177.1"/>
    <property type="molecule type" value="Genomic_DNA"/>
</dbReference>
<dbReference type="STRING" id="857342.A0A2T3AS43"/>
<keyword evidence="4" id="KW-1185">Reference proteome</keyword>
<dbReference type="InterPro" id="IPR001810">
    <property type="entry name" value="F-box_dom"/>
</dbReference>
<dbReference type="SUPFAM" id="SSF81383">
    <property type="entry name" value="F-box domain"/>
    <property type="match status" value="1"/>
</dbReference>
<organism evidence="3 4">
    <name type="scientific">Amorphotheca resinae ATCC 22711</name>
    <dbReference type="NCBI Taxonomy" id="857342"/>
    <lineage>
        <taxon>Eukaryota</taxon>
        <taxon>Fungi</taxon>
        <taxon>Dikarya</taxon>
        <taxon>Ascomycota</taxon>
        <taxon>Pezizomycotina</taxon>
        <taxon>Leotiomycetes</taxon>
        <taxon>Helotiales</taxon>
        <taxon>Amorphothecaceae</taxon>
        <taxon>Amorphotheca</taxon>
    </lineage>
</organism>
<protein>
    <submittedName>
        <fullName evidence="3">Uncharacterized protein</fullName>
    </submittedName>
</protein>
<dbReference type="Gene3D" id="3.80.10.10">
    <property type="entry name" value="Ribonuclease Inhibitor"/>
    <property type="match status" value="1"/>
</dbReference>
<proteinExistence type="predicted"/>
<dbReference type="SUPFAM" id="SSF52047">
    <property type="entry name" value="RNI-like"/>
    <property type="match status" value="1"/>
</dbReference>
<dbReference type="Pfam" id="PF12937">
    <property type="entry name" value="F-box-like"/>
    <property type="match status" value="1"/>
</dbReference>
<feature type="domain" description="Leucine-rich repeat" evidence="2">
    <location>
        <begin position="122"/>
        <end position="397"/>
    </location>
</feature>
<dbReference type="CDD" id="cd09917">
    <property type="entry name" value="F-box_SF"/>
    <property type="match status" value="1"/>
</dbReference>